<evidence type="ECO:0000256" key="1">
    <source>
        <dbReference type="ARBA" id="ARBA00023002"/>
    </source>
</evidence>
<proteinExistence type="predicted"/>
<dbReference type="InterPro" id="IPR050791">
    <property type="entry name" value="Aldo-Keto_reductase"/>
</dbReference>
<dbReference type="PANTHER" id="PTHR43625:SF40">
    <property type="entry name" value="ALDO-KETO REDUCTASE YAKC [NADP(+)]"/>
    <property type="match status" value="1"/>
</dbReference>
<keyword evidence="4" id="KW-1185">Reference proteome</keyword>
<reference evidence="3 4" key="1">
    <citation type="submission" date="2017-01" db="EMBL/GenBank/DDBJ databases">
        <authorList>
            <person name="Varghese N."/>
            <person name="Submissions S."/>
        </authorList>
    </citation>
    <scope>NUCLEOTIDE SEQUENCE [LARGE SCALE GENOMIC DNA]</scope>
    <source>
        <strain evidence="3 4">ATCC 23464</strain>
    </source>
</reference>
<dbReference type="Pfam" id="PF00248">
    <property type="entry name" value="Aldo_ket_red"/>
    <property type="match status" value="1"/>
</dbReference>
<dbReference type="InterPro" id="IPR023210">
    <property type="entry name" value="NADP_OxRdtase_dom"/>
</dbReference>
<protein>
    <submittedName>
        <fullName evidence="3">Aldo/keto reductase family protein</fullName>
    </submittedName>
</protein>
<evidence type="ECO:0000313" key="4">
    <source>
        <dbReference type="Proteomes" id="UP000186666"/>
    </source>
</evidence>
<sequence length="177" mass="20364">MLERQKRKPKRKWKPTVRFFRLQTEYSLWTRDIEEEIFPLCRELNIAVVPYSPLGRGFLTGKIKSVDTLAEHDYRRNTPRFQGDNFTHNLALVQRLEEIANELHISPSQLALAWLLSNGEDLVPIPGTKKSSYMAENIGAIDIELPKNVKEFINKTIPVGTAVGDRYPANSMTLLDR</sequence>
<comment type="caution">
    <text evidence="3">The sequence shown here is derived from an EMBL/GenBank/DDBJ whole genome shotgun (WGS) entry which is preliminary data.</text>
</comment>
<dbReference type="SUPFAM" id="SSF51430">
    <property type="entry name" value="NAD(P)-linked oxidoreductase"/>
    <property type="match status" value="1"/>
</dbReference>
<dbReference type="InterPro" id="IPR036812">
    <property type="entry name" value="NAD(P)_OxRdtase_dom_sf"/>
</dbReference>
<dbReference type="Proteomes" id="UP000186666">
    <property type="component" value="Unassembled WGS sequence"/>
</dbReference>
<gene>
    <name evidence="3" type="ORF">SAMN05421578_11660</name>
</gene>
<keyword evidence="1" id="KW-0560">Oxidoreductase</keyword>
<dbReference type="PANTHER" id="PTHR43625">
    <property type="entry name" value="AFLATOXIN B1 ALDEHYDE REDUCTASE"/>
    <property type="match status" value="1"/>
</dbReference>
<evidence type="ECO:0000313" key="3">
    <source>
        <dbReference type="EMBL" id="SIR50297.1"/>
    </source>
</evidence>
<dbReference type="Gene3D" id="3.20.20.100">
    <property type="entry name" value="NADP-dependent oxidoreductase domain"/>
    <property type="match status" value="1"/>
</dbReference>
<dbReference type="RefSeq" id="WP_068589290.1">
    <property type="nucleotide sequence ID" value="NZ_FTNK01000016.1"/>
</dbReference>
<name>A0ABY1KA92_9BACL</name>
<evidence type="ECO:0000259" key="2">
    <source>
        <dbReference type="Pfam" id="PF00248"/>
    </source>
</evidence>
<dbReference type="EMBL" id="FTNK01000016">
    <property type="protein sequence ID" value="SIR50297.1"/>
    <property type="molecule type" value="Genomic_DNA"/>
</dbReference>
<accession>A0ABY1KA92</accession>
<feature type="domain" description="NADP-dependent oxidoreductase" evidence="2">
    <location>
        <begin position="14"/>
        <end position="149"/>
    </location>
</feature>
<organism evidence="3 4">
    <name type="scientific">Paenibacillus macquariensis</name>
    <dbReference type="NCBI Taxonomy" id="948756"/>
    <lineage>
        <taxon>Bacteria</taxon>
        <taxon>Bacillati</taxon>
        <taxon>Bacillota</taxon>
        <taxon>Bacilli</taxon>
        <taxon>Bacillales</taxon>
        <taxon>Paenibacillaceae</taxon>
        <taxon>Paenibacillus</taxon>
    </lineage>
</organism>